<protein>
    <submittedName>
        <fullName evidence="2">Uncharacterized protein</fullName>
    </submittedName>
</protein>
<comment type="caution">
    <text evidence="2">The sequence shown here is derived from an EMBL/GenBank/DDBJ whole genome shotgun (WGS) entry which is preliminary data.</text>
</comment>
<feature type="region of interest" description="Disordered" evidence="1">
    <location>
        <begin position="49"/>
        <end position="106"/>
    </location>
</feature>
<accession>A0AAV0VAR6</accession>
<keyword evidence="3" id="KW-1185">Reference proteome</keyword>
<evidence type="ECO:0000256" key="1">
    <source>
        <dbReference type="SAM" id="MobiDB-lite"/>
    </source>
</evidence>
<dbReference type="AlphaFoldDB" id="A0AAV0VAR6"/>
<feature type="compositionally biased region" description="Polar residues" evidence="1">
    <location>
        <begin position="58"/>
        <end position="77"/>
    </location>
</feature>
<sequence length="130" mass="13894">MIPLIAAAAVGTAGGLLVHQLLFFKMTFVNECSTNIDLYTHLVNLVSVSTDESDTTRQETTTAGSSLTGKETTQASEKMTPVTVENLDSSEKNQGAHGQLNATETDTPELTVTETVSTAPEVTFKFKHCV</sequence>
<dbReference type="EMBL" id="CANTFM010002227">
    <property type="protein sequence ID" value="CAI5744955.1"/>
    <property type="molecule type" value="Genomic_DNA"/>
</dbReference>
<name>A0AAV0VAR6_9STRA</name>
<proteinExistence type="predicted"/>
<evidence type="ECO:0000313" key="2">
    <source>
        <dbReference type="EMBL" id="CAI5744955.1"/>
    </source>
</evidence>
<gene>
    <name evidence="2" type="ORF">PDE001_LOCUS10074</name>
</gene>
<dbReference type="Proteomes" id="UP001162029">
    <property type="component" value="Unassembled WGS sequence"/>
</dbReference>
<evidence type="ECO:0000313" key="3">
    <source>
        <dbReference type="Proteomes" id="UP001162029"/>
    </source>
</evidence>
<reference evidence="2" key="1">
    <citation type="submission" date="2022-12" db="EMBL/GenBank/DDBJ databases">
        <authorList>
            <person name="Webb A."/>
        </authorList>
    </citation>
    <scope>NUCLEOTIDE SEQUENCE</scope>
    <source>
        <strain evidence="2">Pd1</strain>
    </source>
</reference>
<organism evidence="2 3">
    <name type="scientific">Peronospora destructor</name>
    <dbReference type="NCBI Taxonomy" id="86335"/>
    <lineage>
        <taxon>Eukaryota</taxon>
        <taxon>Sar</taxon>
        <taxon>Stramenopiles</taxon>
        <taxon>Oomycota</taxon>
        <taxon>Peronosporomycetes</taxon>
        <taxon>Peronosporales</taxon>
        <taxon>Peronosporaceae</taxon>
        <taxon>Peronospora</taxon>
    </lineage>
</organism>